<keyword evidence="2" id="KW-0812">Transmembrane</keyword>
<keyword evidence="2" id="KW-1133">Transmembrane helix</keyword>
<dbReference type="CDD" id="cd01324">
    <property type="entry name" value="cbb3_Oxidase_CcoQ"/>
    <property type="match status" value="1"/>
</dbReference>
<dbReference type="Proteomes" id="UP001239782">
    <property type="component" value="Chromosome"/>
</dbReference>
<dbReference type="InterPro" id="IPR008621">
    <property type="entry name" value="Cbb3-typ_cyt_oxidase_comp"/>
</dbReference>
<dbReference type="RefSeq" id="WP_309202291.1">
    <property type="nucleotide sequence ID" value="NZ_CP133548.1"/>
</dbReference>
<evidence type="ECO:0000313" key="4">
    <source>
        <dbReference type="Proteomes" id="UP001239782"/>
    </source>
</evidence>
<protein>
    <submittedName>
        <fullName evidence="3">Cbb3-type cytochrome c oxidase subunit 3</fullName>
    </submittedName>
</protein>
<feature type="transmembrane region" description="Helical" evidence="2">
    <location>
        <begin position="6"/>
        <end position="26"/>
    </location>
</feature>
<reference evidence="3 4" key="1">
    <citation type="submission" date="2023-08" db="EMBL/GenBank/DDBJ databases">
        <title>Pleionea litopenaei sp. nov., isolated from stomach of juvenile Litopenaeus vannamei.</title>
        <authorList>
            <person name="Rho A.M."/>
            <person name="Hwang C.Y."/>
        </authorList>
    </citation>
    <scope>NUCLEOTIDE SEQUENCE [LARGE SCALE GENOMIC DNA]</scope>
    <source>
        <strain evidence="3 4">HL-JVS1</strain>
    </source>
</reference>
<proteinExistence type="predicted"/>
<name>A0AA51RT87_9GAMM</name>
<evidence type="ECO:0000313" key="3">
    <source>
        <dbReference type="EMBL" id="WMS87152.1"/>
    </source>
</evidence>
<organism evidence="3 4">
    <name type="scientific">Pleionea litopenaei</name>
    <dbReference type="NCBI Taxonomy" id="3070815"/>
    <lineage>
        <taxon>Bacteria</taxon>
        <taxon>Pseudomonadati</taxon>
        <taxon>Pseudomonadota</taxon>
        <taxon>Gammaproteobacteria</taxon>
        <taxon>Oceanospirillales</taxon>
        <taxon>Pleioneaceae</taxon>
        <taxon>Pleionea</taxon>
    </lineage>
</organism>
<dbReference type="EMBL" id="CP133548">
    <property type="protein sequence ID" value="WMS87152.1"/>
    <property type="molecule type" value="Genomic_DNA"/>
</dbReference>
<keyword evidence="4" id="KW-1185">Reference proteome</keyword>
<evidence type="ECO:0000256" key="2">
    <source>
        <dbReference type="SAM" id="Phobius"/>
    </source>
</evidence>
<dbReference type="AlphaFoldDB" id="A0AA51RT87"/>
<evidence type="ECO:0000256" key="1">
    <source>
        <dbReference type="SAM" id="MobiDB-lite"/>
    </source>
</evidence>
<sequence>MDMNTFRGLETAALLVLFIGLVIWAYSGKRKKDFDEAANMPLNEEDDGIDHSMNPKTKSNKQGESHE</sequence>
<dbReference type="KEGG" id="plei:Q9312_18250"/>
<dbReference type="Pfam" id="PF05545">
    <property type="entry name" value="FixQ"/>
    <property type="match status" value="1"/>
</dbReference>
<accession>A0AA51RT87</accession>
<feature type="region of interest" description="Disordered" evidence="1">
    <location>
        <begin position="39"/>
        <end position="67"/>
    </location>
</feature>
<keyword evidence="2" id="KW-0472">Membrane</keyword>
<gene>
    <name evidence="3" type="ORF">Q9312_18250</name>
</gene>